<dbReference type="InterPro" id="IPR036249">
    <property type="entry name" value="Thioredoxin-like_sf"/>
</dbReference>
<dbReference type="eggNOG" id="ENOG5033BXJ">
    <property type="taxonomic scope" value="Bacteria"/>
</dbReference>
<evidence type="ECO:0000313" key="1">
    <source>
        <dbReference type="EMBL" id="AIG26848.1"/>
    </source>
</evidence>
<keyword evidence="2" id="KW-1185">Reference proteome</keyword>
<sequence>MSRINFKDLFTKKKSSGNESSSGEIVPFRVGEDFPIEKLGMEYDSSANCVFCFISLSCILCIDLLPQIPAFLKGYTDHFILVSDGTPEDNDEIAKYHEFHFPILSYAGSYDDLRIPFTPFSYFIDKNGKVIKGVHSTDTDSLFQLIT</sequence>
<dbReference type="Gene3D" id="3.40.30.10">
    <property type="entry name" value="Glutaredoxin"/>
    <property type="match status" value="1"/>
</dbReference>
<dbReference type="AlphaFoldDB" id="A0A075R6Q4"/>
<evidence type="ECO:0000313" key="2">
    <source>
        <dbReference type="Proteomes" id="UP000005850"/>
    </source>
</evidence>
<dbReference type="EMBL" id="CP007806">
    <property type="protein sequence ID" value="AIG26848.1"/>
    <property type="molecule type" value="Genomic_DNA"/>
</dbReference>
<proteinExistence type="predicted"/>
<dbReference type="HOGENOM" id="CLU_147856_0_0_9"/>
<protein>
    <recommendedName>
        <fullName evidence="3">Thioredoxin domain-containing protein</fullName>
    </recommendedName>
</protein>
<dbReference type="KEGG" id="blr:BRLA_c025290"/>
<dbReference type="STRING" id="1042163.BRLA_c025290"/>
<accession>A0A075R6Q4</accession>
<name>A0A075R6Q4_BRELA</name>
<gene>
    <name evidence="1" type="ORF">BRLA_c025290</name>
</gene>
<evidence type="ECO:0008006" key="3">
    <source>
        <dbReference type="Google" id="ProtNLM"/>
    </source>
</evidence>
<dbReference type="Proteomes" id="UP000005850">
    <property type="component" value="Chromosome"/>
</dbReference>
<reference evidence="1 2" key="1">
    <citation type="journal article" date="2011" name="J. Bacteriol.">
        <title>Genome sequence of Brevibacillus laterosporus LMG 15441, a pathogen of invertebrates.</title>
        <authorList>
            <person name="Djukic M."/>
            <person name="Poehlein A."/>
            <person name="Thurmer A."/>
            <person name="Daniel R."/>
        </authorList>
    </citation>
    <scope>NUCLEOTIDE SEQUENCE [LARGE SCALE GENOMIC DNA]</scope>
    <source>
        <strain evidence="1 2">LMG 15441</strain>
    </source>
</reference>
<organism evidence="1 2">
    <name type="scientific">Brevibacillus laterosporus LMG 15441</name>
    <dbReference type="NCBI Taxonomy" id="1042163"/>
    <lineage>
        <taxon>Bacteria</taxon>
        <taxon>Bacillati</taxon>
        <taxon>Bacillota</taxon>
        <taxon>Bacilli</taxon>
        <taxon>Bacillales</taxon>
        <taxon>Paenibacillaceae</taxon>
        <taxon>Brevibacillus</taxon>
    </lineage>
</organism>
<dbReference type="SUPFAM" id="SSF52833">
    <property type="entry name" value="Thioredoxin-like"/>
    <property type="match status" value="1"/>
</dbReference>
<dbReference type="RefSeq" id="WP_003336355.1">
    <property type="nucleotide sequence ID" value="NZ_CP007806.1"/>
</dbReference>